<dbReference type="InterPro" id="IPR059054">
    <property type="entry name" value="Inh_N"/>
</dbReference>
<gene>
    <name evidence="3" type="primary">inh</name>
    <name evidence="3" type="ORF">RB43ORF234w</name>
</gene>
<name>Q56BG5_9CAUD</name>
<dbReference type="GeneID" id="3416252"/>
<dbReference type="RefSeq" id="YP_239210.1">
    <property type="nucleotide sequence ID" value="NC_007023.1"/>
</dbReference>
<feature type="domain" description="Inh N-terminal" evidence="1">
    <location>
        <begin position="3"/>
        <end position="51"/>
    </location>
</feature>
<dbReference type="GO" id="GO:0008233">
    <property type="term" value="F:peptidase activity"/>
    <property type="evidence" value="ECO:0007669"/>
    <property type="project" value="UniProtKB-KW"/>
</dbReference>
<evidence type="ECO:0000313" key="3">
    <source>
        <dbReference type="EMBL" id="AAX78756.1"/>
    </source>
</evidence>
<dbReference type="EMBL" id="AY967407">
    <property type="protein sequence ID" value="AAX78756.1"/>
    <property type="molecule type" value="Genomic_DNA"/>
</dbReference>
<dbReference type="KEGG" id="vg:3416252"/>
<dbReference type="Gene3D" id="1.20.120.20">
    <property type="entry name" value="Apolipoprotein"/>
    <property type="match status" value="1"/>
</dbReference>
<dbReference type="Pfam" id="PF26097">
    <property type="entry name" value="Phage_Inh_N"/>
    <property type="match status" value="1"/>
</dbReference>
<protein>
    <submittedName>
        <fullName evidence="3">Inh minor capsid protein inhibitor of 21 protease</fullName>
    </submittedName>
</protein>
<keyword evidence="4" id="KW-1185">Reference proteome</keyword>
<evidence type="ECO:0000259" key="2">
    <source>
        <dbReference type="Pfam" id="PF26098"/>
    </source>
</evidence>
<dbReference type="Pfam" id="PF26098">
    <property type="entry name" value="Phage_Inh_C"/>
    <property type="match status" value="1"/>
</dbReference>
<proteinExistence type="predicted"/>
<dbReference type="InterPro" id="IPR059055">
    <property type="entry name" value="Inh_C"/>
</dbReference>
<reference evidence="3 4" key="1">
    <citation type="submission" date="2005-03" db="EMBL/GenBank/DDBJ databases">
        <authorList>
            <person name="Petrov V.M."/>
            <person name="Nolan J.M."/>
            <person name="Chin D."/>
            <person name="Krisch H.M."/>
            <person name="Karam J.D."/>
        </authorList>
    </citation>
    <scope>NUCLEOTIDE SEQUENCE [LARGE SCALE GENOMIC DNA]</scope>
</reference>
<keyword evidence="3" id="KW-0645">Protease</keyword>
<organism evidence="3 4">
    <name type="scientific">Escherichia phage RB43</name>
    <dbReference type="NCBI Taxonomy" id="2887182"/>
    <lineage>
        <taxon>Viruses</taxon>
        <taxon>Duplodnaviria</taxon>
        <taxon>Heunggongvirae</taxon>
        <taxon>Uroviricota</taxon>
        <taxon>Caudoviricetes</taxon>
        <taxon>Pantevenvirales</taxon>
        <taxon>Straboviridae</taxon>
        <taxon>Pseudotevenvirus</taxon>
        <taxon>Pseudotevenvirus RB43</taxon>
    </lineage>
</organism>
<evidence type="ECO:0000259" key="1">
    <source>
        <dbReference type="Pfam" id="PF26097"/>
    </source>
</evidence>
<feature type="domain" description="Inh C-terminal" evidence="2">
    <location>
        <begin position="244"/>
        <end position="304"/>
    </location>
</feature>
<accession>Q56BG5</accession>
<keyword evidence="3" id="KW-0378">Hydrolase</keyword>
<evidence type="ECO:0000313" key="4">
    <source>
        <dbReference type="Proteomes" id="UP000211040"/>
    </source>
</evidence>
<dbReference type="GO" id="GO:0006508">
    <property type="term" value="P:proteolysis"/>
    <property type="evidence" value="ECO:0007669"/>
    <property type="project" value="UniProtKB-KW"/>
</dbReference>
<dbReference type="Proteomes" id="UP000211040">
    <property type="component" value="Genome"/>
</dbReference>
<sequence length="306" mass="34397">MKIDYELVEGFRALPTKEQKGALADYAQSTFEVKLNKQKSFDNMLADLEAAVPAEEEKPELLIDSPESAIVSYTGSVAMDEPVVNAPNIPDVVVDVSQDFMDYVKDVAPEVADQIKLVPDVVVDVSQDFMDYVKDVAPEVADQIKLVPDVVVDVSQDFMDYVKDVAPEVADQIKLVPDVVVDVSQDFMDYVKDVAPEVADQIKLVPDVVEASVTASDESKADMAWLDGFSPTIVLMGRSARSNGYYTCPWWIYDWIKKNPDWYKDPDQCPHYSARDTLKSLVYYIKRDGQVTVRETRNSSFDTFKF</sequence>